<dbReference type="InterPro" id="IPR023203">
    <property type="entry name" value="TTHA0068_sf"/>
</dbReference>
<comment type="caution">
    <text evidence="4">The sequence shown here is derived from an EMBL/GenBank/DDBJ whole genome shotgun (WGS) entry which is preliminary data.</text>
</comment>
<dbReference type="GO" id="GO:0016787">
    <property type="term" value="F:hydrolase activity"/>
    <property type="evidence" value="ECO:0007669"/>
    <property type="project" value="UniProtKB-KW"/>
</dbReference>
<evidence type="ECO:0000256" key="1">
    <source>
        <dbReference type="ARBA" id="ARBA00022801"/>
    </source>
</evidence>
<dbReference type="SUPFAM" id="SSF140663">
    <property type="entry name" value="TTHA0068-like"/>
    <property type="match status" value="1"/>
</dbReference>
<accession>A0A7Y9XDI3</accession>
<name>A0A7Y9XDI3_9ACTN</name>
<dbReference type="Gene3D" id="3.40.50.1820">
    <property type="entry name" value="alpha/beta hydrolase"/>
    <property type="match status" value="1"/>
</dbReference>
<dbReference type="InterPro" id="IPR000073">
    <property type="entry name" value="AB_hydrolase_1"/>
</dbReference>
<dbReference type="Pfam" id="PF03745">
    <property type="entry name" value="DUF309"/>
    <property type="match status" value="1"/>
</dbReference>
<feature type="compositionally biased region" description="Basic and acidic residues" evidence="2">
    <location>
        <begin position="298"/>
        <end position="312"/>
    </location>
</feature>
<keyword evidence="1" id="KW-0378">Hydrolase</keyword>
<gene>
    <name evidence="4" type="ORF">HNR06_002147</name>
</gene>
<sequence length="496" mass="53395">MLDDSAAYVDGPWTHRTVGAAGARFHVAEAGEGPLVLLLHGFPQFWWAWRSQLTALAAAGYRAVAVDMRGYGASDKTPRGYDLVTLAQDAAGLVRALGSRDAAVVGHGVGGLVGWTMAVYHPGVVRALAAVSSPHPRGAARVLASGGPGVRHMLKAQLPVLPEHRLLTDGCVRLGDLLREWSGPGWPDPEAEERYRRAFSIPKVSHCSLESHRWIFRSRWRADGLRYNARMRAPVRVPVLQVHGALDPVCPPEVARASRRAVAGAYRWSRIPGAGHFPHEERPEEVSRALVEWLAEISPERRTEPSGERENGGEALMATEPASGSTGQVSGDRGRTGGRDRNVTGQAQNQRPRDRYGRPLPHGSEGEVERVPDDAVFSAAEGLEEAQRLLDGGYAFTAHEVLEAVWKSSPDPERELWRGLAQTAVGITHAQRGNMVGAARLLRRGADRVEPFGPDAPHGVDVAGVAAFARALADDLDAGRAQPGEGIDPSGMRLLG</sequence>
<dbReference type="Proteomes" id="UP000584931">
    <property type="component" value="Unassembled WGS sequence"/>
</dbReference>
<feature type="region of interest" description="Disordered" evidence="2">
    <location>
        <begin position="297"/>
        <end position="370"/>
    </location>
</feature>
<dbReference type="EMBL" id="JACCHL010000001">
    <property type="protein sequence ID" value="NYH52558.1"/>
    <property type="molecule type" value="Genomic_DNA"/>
</dbReference>
<evidence type="ECO:0000313" key="4">
    <source>
        <dbReference type="EMBL" id="NYH52558.1"/>
    </source>
</evidence>
<dbReference type="InterPro" id="IPR005500">
    <property type="entry name" value="DUF309"/>
</dbReference>
<dbReference type="InterPro" id="IPR029058">
    <property type="entry name" value="AB_hydrolase_fold"/>
</dbReference>
<dbReference type="PANTHER" id="PTHR43329">
    <property type="entry name" value="EPOXIDE HYDROLASE"/>
    <property type="match status" value="1"/>
</dbReference>
<dbReference type="InterPro" id="IPR000639">
    <property type="entry name" value="Epox_hydrolase-like"/>
</dbReference>
<dbReference type="PRINTS" id="PR00111">
    <property type="entry name" value="ABHYDROLASE"/>
</dbReference>
<dbReference type="SUPFAM" id="SSF53474">
    <property type="entry name" value="alpha/beta-Hydrolases"/>
    <property type="match status" value="1"/>
</dbReference>
<feature type="compositionally biased region" description="Basic and acidic residues" evidence="2">
    <location>
        <begin position="332"/>
        <end position="342"/>
    </location>
</feature>
<reference evidence="4 5" key="1">
    <citation type="submission" date="2020-07" db="EMBL/GenBank/DDBJ databases">
        <title>Sequencing the genomes of 1000 actinobacteria strains.</title>
        <authorList>
            <person name="Klenk H.-P."/>
        </authorList>
    </citation>
    <scope>NUCLEOTIDE SEQUENCE [LARGE SCALE GENOMIC DNA]</scope>
    <source>
        <strain evidence="4 5">DSM 45278</strain>
    </source>
</reference>
<evidence type="ECO:0000256" key="2">
    <source>
        <dbReference type="SAM" id="MobiDB-lite"/>
    </source>
</evidence>
<protein>
    <submittedName>
        <fullName evidence="4">Pimeloyl-ACP methyl ester carboxylesterase</fullName>
    </submittedName>
</protein>
<proteinExistence type="predicted"/>
<dbReference type="Pfam" id="PF00561">
    <property type="entry name" value="Abhydrolase_1"/>
    <property type="match status" value="1"/>
</dbReference>
<evidence type="ECO:0000313" key="5">
    <source>
        <dbReference type="Proteomes" id="UP000584931"/>
    </source>
</evidence>
<dbReference type="PRINTS" id="PR00412">
    <property type="entry name" value="EPOXHYDRLASE"/>
</dbReference>
<dbReference type="AlphaFoldDB" id="A0A7Y9XDI3"/>
<organism evidence="4 5">
    <name type="scientific">Nocardiopsis sinuspersici</name>
    <dbReference type="NCBI Taxonomy" id="501010"/>
    <lineage>
        <taxon>Bacteria</taxon>
        <taxon>Bacillati</taxon>
        <taxon>Actinomycetota</taxon>
        <taxon>Actinomycetes</taxon>
        <taxon>Streptosporangiales</taxon>
        <taxon>Nocardiopsidaceae</taxon>
        <taxon>Nocardiopsis</taxon>
    </lineage>
</organism>
<dbReference type="Gene3D" id="1.10.3450.10">
    <property type="entry name" value="TTHA0068-like"/>
    <property type="match status" value="1"/>
</dbReference>
<feature type="domain" description="AB hydrolase-1" evidence="3">
    <location>
        <begin position="34"/>
        <end position="283"/>
    </location>
</feature>
<evidence type="ECO:0000259" key="3">
    <source>
        <dbReference type="Pfam" id="PF00561"/>
    </source>
</evidence>